<comment type="caution">
    <text evidence="2">The sequence shown here is derived from an EMBL/GenBank/DDBJ whole genome shotgun (WGS) entry which is preliminary data.</text>
</comment>
<evidence type="ECO:0000313" key="2">
    <source>
        <dbReference type="EMBL" id="MBB3174033.1"/>
    </source>
</evidence>
<dbReference type="Proteomes" id="UP000565205">
    <property type="component" value="Unassembled WGS sequence"/>
</dbReference>
<evidence type="ECO:0000313" key="3">
    <source>
        <dbReference type="EMBL" id="NVN30511.1"/>
    </source>
</evidence>
<accession>A0A839V063</accession>
<dbReference type="EMBL" id="JABXXQ010000165">
    <property type="protein sequence ID" value="NVN30511.1"/>
    <property type="molecule type" value="Genomic_DNA"/>
</dbReference>
<keyword evidence="4" id="KW-1185">Reference proteome</keyword>
<evidence type="ECO:0000256" key="1">
    <source>
        <dbReference type="SAM" id="SignalP"/>
    </source>
</evidence>
<dbReference type="RefSeq" id="WP_176624105.1">
    <property type="nucleotide sequence ID" value="NZ_JABXXQ010000165.1"/>
</dbReference>
<dbReference type="Proteomes" id="UP000557688">
    <property type="component" value="Unassembled WGS sequence"/>
</dbReference>
<name>A0A839V063_9PROT</name>
<feature type="chain" id="PRO_5036240732" evidence="1">
    <location>
        <begin position="29"/>
        <end position="159"/>
    </location>
</feature>
<gene>
    <name evidence="2" type="ORF">FHR90_001869</name>
    <name evidence="3" type="ORF">HUK83_09220</name>
</gene>
<evidence type="ECO:0000313" key="5">
    <source>
        <dbReference type="Proteomes" id="UP000565205"/>
    </source>
</evidence>
<dbReference type="AlphaFoldDB" id="A0A839V063"/>
<protein>
    <submittedName>
        <fullName evidence="2">Uncharacterized protein</fullName>
    </submittedName>
</protein>
<proteinExistence type="predicted"/>
<feature type="signal peptide" evidence="1">
    <location>
        <begin position="1"/>
        <end position="28"/>
    </location>
</feature>
<reference evidence="2 4" key="2">
    <citation type="submission" date="2020-08" db="EMBL/GenBank/DDBJ databases">
        <title>Genomic Encyclopedia of Type Strains, Phase III (KMG-III): the genomes of soil and plant-associated and newly described type strains.</title>
        <authorList>
            <person name="Whitman W."/>
        </authorList>
    </citation>
    <scope>NUCLEOTIDE SEQUENCE [LARGE SCALE GENOMIC DNA]</scope>
    <source>
        <strain evidence="2 4">CECT 8088</strain>
    </source>
</reference>
<organism evidence="2 4">
    <name type="scientific">Endobacter medicaginis</name>
    <dbReference type="NCBI Taxonomy" id="1181271"/>
    <lineage>
        <taxon>Bacteria</taxon>
        <taxon>Pseudomonadati</taxon>
        <taxon>Pseudomonadota</taxon>
        <taxon>Alphaproteobacteria</taxon>
        <taxon>Acetobacterales</taxon>
        <taxon>Acetobacteraceae</taxon>
        <taxon>Endobacter</taxon>
    </lineage>
</organism>
<dbReference type="EMBL" id="JACHXV010000006">
    <property type="protein sequence ID" value="MBB3174033.1"/>
    <property type="molecule type" value="Genomic_DNA"/>
</dbReference>
<sequence length="159" mass="16432">MSPVWPVSIPGCVFAILLAVSCAVPALAAEPCAPPGWTAAPILSAAVLPTEQPVHARLEPVGALHLPAGTRSPSGGYGTVLAFDTTRPGRWRILLSAKAWIDVIEGSTPIASVAHQHGAACSPVRKMVDFEMNAGHHLIVLTGAPAQELVLEVAAQSAR</sequence>
<evidence type="ECO:0000313" key="4">
    <source>
        <dbReference type="Proteomes" id="UP000557688"/>
    </source>
</evidence>
<reference evidence="3 5" key="1">
    <citation type="submission" date="2020-06" db="EMBL/GenBank/DDBJ databases">
        <title>Description of novel acetic acid bacteria.</title>
        <authorList>
            <person name="Sombolestani A."/>
        </authorList>
    </citation>
    <scope>NUCLEOTIDE SEQUENCE [LARGE SCALE GENOMIC DNA]</scope>
    <source>
        <strain evidence="3 5">LMG 26838</strain>
    </source>
</reference>
<keyword evidence="1" id="KW-0732">Signal</keyword>